<comment type="caution">
    <text evidence="1">The sequence shown here is derived from an EMBL/GenBank/DDBJ whole genome shotgun (WGS) entry which is preliminary data.</text>
</comment>
<accession>A0A3M2LQM7</accession>
<gene>
    <name evidence="1" type="ORF">EBN88_19740</name>
</gene>
<proteinExistence type="predicted"/>
<evidence type="ECO:0000313" key="1">
    <source>
        <dbReference type="EMBL" id="RMI37158.1"/>
    </source>
</evidence>
<reference evidence="1 2" key="1">
    <citation type="submission" date="2018-10" db="EMBL/GenBank/DDBJ databases">
        <title>Isolation, diversity and antifungal activity of actinobacteria from wheat.</title>
        <authorList>
            <person name="Han C."/>
        </authorList>
    </citation>
    <scope>NUCLEOTIDE SEQUENCE [LARGE SCALE GENOMIC DNA]</scope>
    <source>
        <strain evidence="1 2">NEAU-YY642</strain>
    </source>
</reference>
<dbReference type="AlphaFoldDB" id="A0A3M2LQM7"/>
<organism evidence="1 2">
    <name type="scientific">Streptomyces triticirhizae</name>
    <dbReference type="NCBI Taxonomy" id="2483353"/>
    <lineage>
        <taxon>Bacteria</taxon>
        <taxon>Bacillati</taxon>
        <taxon>Actinomycetota</taxon>
        <taxon>Actinomycetes</taxon>
        <taxon>Kitasatosporales</taxon>
        <taxon>Streptomycetaceae</taxon>
        <taxon>Streptomyces</taxon>
    </lineage>
</organism>
<name>A0A3M2LQM7_9ACTN</name>
<evidence type="ECO:0000313" key="2">
    <source>
        <dbReference type="Proteomes" id="UP000278673"/>
    </source>
</evidence>
<dbReference type="EMBL" id="RFFJ01000121">
    <property type="protein sequence ID" value="RMI37158.1"/>
    <property type="molecule type" value="Genomic_DNA"/>
</dbReference>
<dbReference type="Proteomes" id="UP000278673">
    <property type="component" value="Unassembled WGS sequence"/>
</dbReference>
<dbReference type="Gene3D" id="3.10.490.10">
    <property type="entry name" value="Gamma-glutamyl cyclotransferase-like"/>
    <property type="match status" value="1"/>
</dbReference>
<sequence>MTAPALVWYAAYGSNMWPERLGCYLRGGRPPGSLRVYPGCRDPSPPARSVPVTVPGALYFATESAVWTGGRAFLDPDAGGETPAVAHLLTAEQFADIAAQEMGRAAGGDLDPLTLLGASGRARLGPGRYETLVRLGASAGVPVLTLTAPWSVDTHPGNAPAAAYLRMLGRGLMAGHGWPADRAAGYLADRPGARGYWTPEAVRRVLTEVEPGS</sequence>
<dbReference type="RefSeq" id="WP_122185237.1">
    <property type="nucleotide sequence ID" value="NZ_RFFJ01000121.1"/>
</dbReference>
<keyword evidence="2" id="KW-1185">Reference proteome</keyword>
<protein>
    <submittedName>
        <fullName evidence="1">Histone deacetylase</fullName>
    </submittedName>
</protein>